<evidence type="ECO:0000259" key="4">
    <source>
        <dbReference type="PROSITE" id="PS50011"/>
    </source>
</evidence>
<feature type="domain" description="Protein kinase" evidence="4">
    <location>
        <begin position="133"/>
        <end position="439"/>
    </location>
</feature>
<dbReference type="AlphaFoldDB" id="A0A9W7EGK8"/>
<protein>
    <recommendedName>
        <fullName evidence="4">Protein kinase domain-containing protein</fullName>
    </recommendedName>
</protein>
<dbReference type="GO" id="GO:0004674">
    <property type="term" value="F:protein serine/threonine kinase activity"/>
    <property type="evidence" value="ECO:0007669"/>
    <property type="project" value="TreeGrafter"/>
</dbReference>
<organism evidence="5 6">
    <name type="scientific">Triparma laevis f. inornata</name>
    <dbReference type="NCBI Taxonomy" id="1714386"/>
    <lineage>
        <taxon>Eukaryota</taxon>
        <taxon>Sar</taxon>
        <taxon>Stramenopiles</taxon>
        <taxon>Ochrophyta</taxon>
        <taxon>Bolidophyceae</taxon>
        <taxon>Parmales</taxon>
        <taxon>Triparmaceae</taxon>
        <taxon>Triparma</taxon>
    </lineage>
</organism>
<reference evidence="6" key="1">
    <citation type="journal article" date="2023" name="Commun. Biol.">
        <title>Genome analysis of Parmales, the sister group of diatoms, reveals the evolutionary specialization of diatoms from phago-mixotrophs to photoautotrophs.</title>
        <authorList>
            <person name="Ban H."/>
            <person name="Sato S."/>
            <person name="Yoshikawa S."/>
            <person name="Yamada K."/>
            <person name="Nakamura Y."/>
            <person name="Ichinomiya M."/>
            <person name="Sato N."/>
            <person name="Blanc-Mathieu R."/>
            <person name="Endo H."/>
            <person name="Kuwata A."/>
            <person name="Ogata H."/>
        </authorList>
    </citation>
    <scope>NUCLEOTIDE SEQUENCE [LARGE SCALE GENOMIC DNA]</scope>
</reference>
<dbReference type="Pfam" id="PF07714">
    <property type="entry name" value="PK_Tyr_Ser-Thr"/>
    <property type="match status" value="2"/>
</dbReference>
<evidence type="ECO:0000256" key="2">
    <source>
        <dbReference type="ARBA" id="ARBA00022840"/>
    </source>
</evidence>
<dbReference type="InterPro" id="IPR001245">
    <property type="entry name" value="Ser-Thr/Tyr_kinase_cat_dom"/>
</dbReference>
<proteinExistence type="predicted"/>
<sequence>MSAFKEPRSIPIVGEIFTVLQKVKRMVDVSKKNDKKAAIVRDTCKLIDPILQRYSGRKVDQTIVVSMNALHGHLEEEFRNITICITSFSTAVRVDMNLEVRKMAAKKDYKDYEQHDTSKVTKNAEINPRSLHYESDKPFAEGDFGKVYKAEYDGINVAVKKVDLSGLPMSARKKIICEFESELKIMFALRHPCTVDILGAITSDGNELSLVMKFVDRSDLRRILDTEYRSMNSGRKKGIPMDVAARMNYLYIRSPPLFHRDLKSLNILVTNQWKAKVSDFGMAKADTSAMMSSTNATKTAGGEGLGSSKWNAPEQLDYPPSTFNQACDVYSFGVVVWEVLTELDYPPSTFNQACDVYSFGVVVWEVLTGRVPFDGIPNEALSAQVIYKKLRPEPSPEGQAEDWLSSWRSAGRRRRRVAPFQRHHRDVEAAAGGERQRRR</sequence>
<dbReference type="PANTHER" id="PTHR44329">
    <property type="entry name" value="SERINE/THREONINE-PROTEIN KINASE TNNI3K-RELATED"/>
    <property type="match status" value="1"/>
</dbReference>
<feature type="compositionally biased region" description="Basic residues" evidence="3">
    <location>
        <begin position="413"/>
        <end position="424"/>
    </location>
</feature>
<dbReference type="InterPro" id="IPR011009">
    <property type="entry name" value="Kinase-like_dom_sf"/>
</dbReference>
<name>A0A9W7EGK8_9STRA</name>
<dbReference type="SMART" id="SM00220">
    <property type="entry name" value="S_TKc"/>
    <property type="match status" value="1"/>
</dbReference>
<dbReference type="InterPro" id="IPR051681">
    <property type="entry name" value="Ser/Thr_Kinases-Pseudokinases"/>
</dbReference>
<dbReference type="EMBL" id="BLQM01000280">
    <property type="protein sequence ID" value="GMH80344.1"/>
    <property type="molecule type" value="Genomic_DNA"/>
</dbReference>
<dbReference type="Proteomes" id="UP001162640">
    <property type="component" value="Unassembled WGS sequence"/>
</dbReference>
<dbReference type="SUPFAM" id="SSF56112">
    <property type="entry name" value="Protein kinase-like (PK-like)"/>
    <property type="match status" value="2"/>
</dbReference>
<evidence type="ECO:0000256" key="1">
    <source>
        <dbReference type="ARBA" id="ARBA00022741"/>
    </source>
</evidence>
<dbReference type="PROSITE" id="PS50011">
    <property type="entry name" value="PROTEIN_KINASE_DOM"/>
    <property type="match status" value="1"/>
</dbReference>
<evidence type="ECO:0000313" key="5">
    <source>
        <dbReference type="EMBL" id="GMH80344.1"/>
    </source>
</evidence>
<evidence type="ECO:0000313" key="6">
    <source>
        <dbReference type="Proteomes" id="UP001162640"/>
    </source>
</evidence>
<feature type="region of interest" description="Disordered" evidence="3">
    <location>
        <begin position="413"/>
        <end position="439"/>
    </location>
</feature>
<keyword evidence="1" id="KW-0547">Nucleotide-binding</keyword>
<dbReference type="Gene3D" id="1.10.510.10">
    <property type="entry name" value="Transferase(Phosphotransferase) domain 1"/>
    <property type="match status" value="2"/>
</dbReference>
<dbReference type="InterPro" id="IPR008271">
    <property type="entry name" value="Ser/Thr_kinase_AS"/>
</dbReference>
<comment type="caution">
    <text evidence="5">The sequence shown here is derived from an EMBL/GenBank/DDBJ whole genome shotgun (WGS) entry which is preliminary data.</text>
</comment>
<dbReference type="GO" id="GO:0005524">
    <property type="term" value="F:ATP binding"/>
    <property type="evidence" value="ECO:0007669"/>
    <property type="project" value="InterPro"/>
</dbReference>
<accession>A0A9W7EGK8</accession>
<gene>
    <name evidence="5" type="ORF">TL16_g08511</name>
</gene>
<dbReference type="PANTHER" id="PTHR44329:SF298">
    <property type="entry name" value="MIXED LINEAGE KINASE DOMAIN-LIKE PROTEIN"/>
    <property type="match status" value="1"/>
</dbReference>
<evidence type="ECO:0000256" key="3">
    <source>
        <dbReference type="SAM" id="MobiDB-lite"/>
    </source>
</evidence>
<dbReference type="InterPro" id="IPR000719">
    <property type="entry name" value="Prot_kinase_dom"/>
</dbReference>
<keyword evidence="2" id="KW-0067">ATP-binding</keyword>
<dbReference type="PROSITE" id="PS00108">
    <property type="entry name" value="PROTEIN_KINASE_ST"/>
    <property type="match status" value="1"/>
</dbReference>